<keyword evidence="2" id="KW-1185">Reference proteome</keyword>
<gene>
    <name evidence="1" type="ORF">GCM10023322_12710</name>
</gene>
<comment type="caution">
    <text evidence="1">The sequence shown here is derived from an EMBL/GenBank/DDBJ whole genome shotgun (WGS) entry which is preliminary data.</text>
</comment>
<reference evidence="2" key="1">
    <citation type="journal article" date="2019" name="Int. J. Syst. Evol. Microbiol.">
        <title>The Global Catalogue of Microorganisms (GCM) 10K type strain sequencing project: providing services to taxonomists for standard genome sequencing and annotation.</title>
        <authorList>
            <consortium name="The Broad Institute Genomics Platform"/>
            <consortium name="The Broad Institute Genome Sequencing Center for Infectious Disease"/>
            <person name="Wu L."/>
            <person name="Ma J."/>
        </authorList>
    </citation>
    <scope>NUCLEOTIDE SEQUENCE [LARGE SCALE GENOMIC DNA]</scope>
    <source>
        <strain evidence="2">JCM 18304</strain>
    </source>
</reference>
<dbReference type="EMBL" id="BAABJQ010000003">
    <property type="protein sequence ID" value="GAA5180427.1"/>
    <property type="molecule type" value="Genomic_DNA"/>
</dbReference>
<sequence>MAAATLSYDAGPDDLWVGTEVLRTYTGDGAQQAVTDLRTFIDRCPTVVVSSNPGIGDSYHFAVAPGPPLGDDSTQVSCSATSDSDTLECDSLLVRIGTTLVVVQEQGNDPGGDKYLTPLAEAALHRYQATGS</sequence>
<evidence type="ECO:0008006" key="3">
    <source>
        <dbReference type="Google" id="ProtNLM"/>
    </source>
</evidence>
<evidence type="ECO:0000313" key="1">
    <source>
        <dbReference type="EMBL" id="GAA5180427.1"/>
    </source>
</evidence>
<name>A0ABP9RMF7_9ACTN</name>
<proteinExistence type="predicted"/>
<accession>A0ABP9RMF7</accession>
<dbReference type="Proteomes" id="UP001501570">
    <property type="component" value="Unassembled WGS sequence"/>
</dbReference>
<evidence type="ECO:0000313" key="2">
    <source>
        <dbReference type="Proteomes" id="UP001501570"/>
    </source>
</evidence>
<organism evidence="1 2">
    <name type="scientific">Rugosimonospora acidiphila</name>
    <dbReference type="NCBI Taxonomy" id="556531"/>
    <lineage>
        <taxon>Bacteria</taxon>
        <taxon>Bacillati</taxon>
        <taxon>Actinomycetota</taxon>
        <taxon>Actinomycetes</taxon>
        <taxon>Micromonosporales</taxon>
        <taxon>Micromonosporaceae</taxon>
        <taxon>Rugosimonospora</taxon>
    </lineage>
</organism>
<protein>
    <recommendedName>
        <fullName evidence="3">PknH-like extracellular domain-containing protein</fullName>
    </recommendedName>
</protein>